<accession>A0A9P4NLQ0</accession>
<dbReference type="SUPFAM" id="SSF50630">
    <property type="entry name" value="Acid proteases"/>
    <property type="match status" value="1"/>
</dbReference>
<keyword evidence="4" id="KW-1185">Reference proteome</keyword>
<dbReference type="PANTHER" id="PTHR47966">
    <property type="entry name" value="BETA-SITE APP-CLEAVING ENZYME, ISOFORM A-RELATED"/>
    <property type="match status" value="1"/>
</dbReference>
<evidence type="ECO:0000313" key="3">
    <source>
        <dbReference type="EMBL" id="KAF2426618.1"/>
    </source>
</evidence>
<gene>
    <name evidence="3" type="ORF">EJ08DRAFT_699912</name>
</gene>
<dbReference type="EMBL" id="MU007063">
    <property type="protein sequence ID" value="KAF2426618.1"/>
    <property type="molecule type" value="Genomic_DNA"/>
</dbReference>
<dbReference type="PANTHER" id="PTHR47966:SF47">
    <property type="entry name" value="ENDOPEPTIDASE, PUTATIVE (AFU_ORTHOLOGUE AFUA_3G01220)-RELATED"/>
    <property type="match status" value="1"/>
</dbReference>
<dbReference type="InterPro" id="IPR033121">
    <property type="entry name" value="PEPTIDASE_A1"/>
</dbReference>
<keyword evidence="3" id="KW-0645">Protease</keyword>
<dbReference type="InterPro" id="IPR021109">
    <property type="entry name" value="Peptidase_aspartic_dom_sf"/>
</dbReference>
<keyword evidence="3" id="KW-0378">Hydrolase</keyword>
<dbReference type="InterPro" id="IPR001461">
    <property type="entry name" value="Aspartic_peptidase_A1"/>
</dbReference>
<dbReference type="GO" id="GO:0000324">
    <property type="term" value="C:fungal-type vacuole"/>
    <property type="evidence" value="ECO:0007669"/>
    <property type="project" value="TreeGrafter"/>
</dbReference>
<comment type="caution">
    <text evidence="3">The sequence shown here is derived from an EMBL/GenBank/DDBJ whole genome shotgun (WGS) entry which is preliminary data.</text>
</comment>
<dbReference type="Proteomes" id="UP000800235">
    <property type="component" value="Unassembled WGS sequence"/>
</dbReference>
<evidence type="ECO:0000259" key="2">
    <source>
        <dbReference type="PROSITE" id="PS51767"/>
    </source>
</evidence>
<dbReference type="GO" id="GO:0006508">
    <property type="term" value="P:proteolysis"/>
    <property type="evidence" value="ECO:0007669"/>
    <property type="project" value="UniProtKB-KW"/>
</dbReference>
<dbReference type="CDD" id="cd05471">
    <property type="entry name" value="pepsin_like"/>
    <property type="match status" value="1"/>
</dbReference>
<reference evidence="3" key="1">
    <citation type="journal article" date="2020" name="Stud. Mycol.">
        <title>101 Dothideomycetes genomes: a test case for predicting lifestyles and emergence of pathogens.</title>
        <authorList>
            <person name="Haridas S."/>
            <person name="Albert R."/>
            <person name="Binder M."/>
            <person name="Bloem J."/>
            <person name="Labutti K."/>
            <person name="Salamov A."/>
            <person name="Andreopoulos B."/>
            <person name="Baker S."/>
            <person name="Barry K."/>
            <person name="Bills G."/>
            <person name="Bluhm B."/>
            <person name="Cannon C."/>
            <person name="Castanera R."/>
            <person name="Culley D."/>
            <person name="Daum C."/>
            <person name="Ezra D."/>
            <person name="Gonzalez J."/>
            <person name="Henrissat B."/>
            <person name="Kuo A."/>
            <person name="Liang C."/>
            <person name="Lipzen A."/>
            <person name="Lutzoni F."/>
            <person name="Magnuson J."/>
            <person name="Mondo S."/>
            <person name="Nolan M."/>
            <person name="Ohm R."/>
            <person name="Pangilinan J."/>
            <person name="Park H.-J."/>
            <person name="Ramirez L."/>
            <person name="Alfaro M."/>
            <person name="Sun H."/>
            <person name="Tritt A."/>
            <person name="Yoshinaga Y."/>
            <person name="Zwiers L.-H."/>
            <person name="Turgeon B."/>
            <person name="Goodwin S."/>
            <person name="Spatafora J."/>
            <person name="Crous P."/>
            <person name="Grigoriev I."/>
        </authorList>
    </citation>
    <scope>NUCLEOTIDE SEQUENCE</scope>
    <source>
        <strain evidence="3">CBS 130266</strain>
    </source>
</reference>
<name>A0A9P4NLQ0_9PEZI</name>
<dbReference type="Gene3D" id="2.40.70.10">
    <property type="entry name" value="Acid Proteases"/>
    <property type="match status" value="2"/>
</dbReference>
<evidence type="ECO:0000256" key="1">
    <source>
        <dbReference type="ARBA" id="ARBA00007447"/>
    </source>
</evidence>
<dbReference type="PROSITE" id="PS51767">
    <property type="entry name" value="PEPTIDASE_A1"/>
    <property type="match status" value="1"/>
</dbReference>
<dbReference type="OrthoDB" id="15189at2759"/>
<organism evidence="3 4">
    <name type="scientific">Tothia fuscella</name>
    <dbReference type="NCBI Taxonomy" id="1048955"/>
    <lineage>
        <taxon>Eukaryota</taxon>
        <taxon>Fungi</taxon>
        <taxon>Dikarya</taxon>
        <taxon>Ascomycota</taxon>
        <taxon>Pezizomycotina</taxon>
        <taxon>Dothideomycetes</taxon>
        <taxon>Pleosporomycetidae</taxon>
        <taxon>Venturiales</taxon>
        <taxon>Cylindrosympodiaceae</taxon>
        <taxon>Tothia</taxon>
    </lineage>
</organism>
<dbReference type="AlphaFoldDB" id="A0A9P4NLQ0"/>
<feature type="domain" description="Peptidase A1" evidence="2">
    <location>
        <begin position="1"/>
        <end position="312"/>
    </location>
</feature>
<sequence length="316" mass="33812">MGARGAIKQQSFCKFGPTYDREAGAFSLLSDRTFNTSFADKSYINGFMGTETVTIGNITVKHQQIGVVQEASWGGDGTSSGLFGLGPPSITNAWPKNASYEAVKKKTAKSIRYDTVFTNMYKQGLVALYFSMAFNRRDEGPGALTLGGLPEAPIRHTGEFGRAPPNDTANEYLFYIIQPDAFSIAGTDVANKAQIVIDSGSPLAILPAAVVDAFYAGYTGDKPKKDRITGQYLMPCDKKRQAPKFGVILNGTTIWFDDKDLMMVASGSLCIGTVQGIPSTASGSAALASLGTAFLENVIAVFDIGAAEMRFANRVR</sequence>
<protein>
    <submittedName>
        <fullName evidence="3">Acid protease</fullName>
    </submittedName>
</protein>
<proteinExistence type="inferred from homology"/>
<dbReference type="InterPro" id="IPR034164">
    <property type="entry name" value="Pepsin-like_dom"/>
</dbReference>
<evidence type="ECO:0000313" key="4">
    <source>
        <dbReference type="Proteomes" id="UP000800235"/>
    </source>
</evidence>
<dbReference type="GO" id="GO:0004190">
    <property type="term" value="F:aspartic-type endopeptidase activity"/>
    <property type="evidence" value="ECO:0007669"/>
    <property type="project" value="InterPro"/>
</dbReference>
<dbReference type="Pfam" id="PF00026">
    <property type="entry name" value="Asp"/>
    <property type="match status" value="1"/>
</dbReference>
<comment type="similarity">
    <text evidence="1">Belongs to the peptidase A1 family.</text>
</comment>